<gene>
    <name evidence="2" type="ORF">CUN48_05935</name>
</gene>
<evidence type="ECO:0000313" key="3">
    <source>
        <dbReference type="Proteomes" id="UP000230790"/>
    </source>
</evidence>
<name>A0A2M8QDV3_9CHLR</name>
<dbReference type="EMBL" id="PGTN01000028">
    <property type="protein sequence ID" value="PJF47984.1"/>
    <property type="molecule type" value="Genomic_DNA"/>
</dbReference>
<dbReference type="SUPFAM" id="SSF51445">
    <property type="entry name" value="(Trans)glycosidases"/>
    <property type="match status" value="1"/>
</dbReference>
<evidence type="ECO:0000313" key="2">
    <source>
        <dbReference type="EMBL" id="PJF47984.1"/>
    </source>
</evidence>
<sequence length="418" mass="47272">MIQSLLLAALVVGVGAGLASPAASEQLFYLTGEEARGAQLRALWNLALDQTRPPLQLAPDASIQHLPDNPLGVNTFLEQEVEEAKRARSLQMIRDAGFAWIRQPFVWSDIEIHGKGDFEDRRNPPHRSAWDKYDNIVALAESYGLRIIARLGAPPAWAHAGYADLGEFGPPARFEDFADFVEVVARRYQGRITHWQIWNEPNIFPEWGNQRANPEDYARLLCMAHARLKSVDRNNVVIAAALAPTIAQDGGGYPGGGLDDLIFFQRMYQAGAGRCFDVAAAQGYGLFSGPYDRRLNPLQTNVARHVLMRDIMVRNGDAHKPIWLSEVNWNAVPNDPTIADLHRFGMVTPEQQARYVPMLFERARAEWPWVGTLSVWFFKRPSDAEKNQSWYYFRMLEPDFTPTPLWEAMKAYALSRRP</sequence>
<feature type="chain" id="PRO_5014883169" evidence="1">
    <location>
        <begin position="20"/>
        <end position="418"/>
    </location>
</feature>
<protein>
    <submittedName>
        <fullName evidence="2">Uncharacterized protein</fullName>
    </submittedName>
</protein>
<dbReference type="InterPro" id="IPR051923">
    <property type="entry name" value="Glycosyl_Hydrolase_39"/>
</dbReference>
<dbReference type="Gene3D" id="3.20.20.80">
    <property type="entry name" value="Glycosidases"/>
    <property type="match status" value="1"/>
</dbReference>
<accession>A0A2M8QDV3</accession>
<feature type="signal peptide" evidence="1">
    <location>
        <begin position="1"/>
        <end position="19"/>
    </location>
</feature>
<dbReference type="GO" id="GO:0004553">
    <property type="term" value="F:hydrolase activity, hydrolyzing O-glycosyl compounds"/>
    <property type="evidence" value="ECO:0007669"/>
    <property type="project" value="TreeGrafter"/>
</dbReference>
<keyword evidence="1" id="KW-0732">Signal</keyword>
<organism evidence="2 3">
    <name type="scientific">Candidatus Thermofonsia Clade 3 bacterium</name>
    <dbReference type="NCBI Taxonomy" id="2364212"/>
    <lineage>
        <taxon>Bacteria</taxon>
        <taxon>Bacillati</taxon>
        <taxon>Chloroflexota</taxon>
        <taxon>Candidatus Thermofontia</taxon>
        <taxon>Candidatus Thermofonsia Clade 3</taxon>
    </lineage>
</organism>
<reference evidence="2 3" key="1">
    <citation type="submission" date="2017-11" db="EMBL/GenBank/DDBJ databases">
        <title>Evolution of Phototrophy in the Chloroflexi Phylum Driven by Horizontal Gene Transfer.</title>
        <authorList>
            <person name="Ward L.M."/>
            <person name="Hemp J."/>
            <person name="Shih P.M."/>
            <person name="Mcglynn S.E."/>
            <person name="Fischer W."/>
        </authorList>
    </citation>
    <scope>NUCLEOTIDE SEQUENCE [LARGE SCALE GENOMIC DNA]</scope>
    <source>
        <strain evidence="2">JP3_7</strain>
    </source>
</reference>
<proteinExistence type="predicted"/>
<dbReference type="PANTHER" id="PTHR12631:SF10">
    <property type="entry name" value="BETA-XYLOSIDASE-LIKE PROTEIN-RELATED"/>
    <property type="match status" value="1"/>
</dbReference>
<dbReference type="PANTHER" id="PTHR12631">
    <property type="entry name" value="ALPHA-L-IDURONIDASE"/>
    <property type="match status" value="1"/>
</dbReference>
<evidence type="ECO:0000256" key="1">
    <source>
        <dbReference type="SAM" id="SignalP"/>
    </source>
</evidence>
<dbReference type="AlphaFoldDB" id="A0A2M8QDV3"/>
<dbReference type="Proteomes" id="UP000230790">
    <property type="component" value="Unassembled WGS sequence"/>
</dbReference>
<comment type="caution">
    <text evidence="2">The sequence shown here is derived from an EMBL/GenBank/DDBJ whole genome shotgun (WGS) entry which is preliminary data.</text>
</comment>
<dbReference type="InterPro" id="IPR017853">
    <property type="entry name" value="GH"/>
</dbReference>